<keyword evidence="2 5" id="KW-0238">DNA-binding</keyword>
<dbReference type="PANTHER" id="PTHR45614:SF274">
    <property type="entry name" value="MYB-LIKE DNA-BINDING PROTEIN"/>
    <property type="match status" value="1"/>
</dbReference>
<dbReference type="SUPFAM" id="SSF46689">
    <property type="entry name" value="Homeodomain-like"/>
    <property type="match status" value="1"/>
</dbReference>
<dbReference type="PROSITE" id="PS51294">
    <property type="entry name" value="HTH_MYB"/>
    <property type="match status" value="2"/>
</dbReference>
<dbReference type="GO" id="GO:0000978">
    <property type="term" value="F:RNA polymerase II cis-regulatory region sequence-specific DNA binding"/>
    <property type="evidence" value="ECO:0007669"/>
    <property type="project" value="TreeGrafter"/>
</dbReference>
<dbReference type="EMBL" id="GL984378">
    <property type="protein sequence ID" value="EGR27258.1"/>
    <property type="molecule type" value="Genomic_DNA"/>
</dbReference>
<dbReference type="RefSeq" id="XP_004024142.1">
    <property type="nucleotide sequence ID" value="XM_004024093.1"/>
</dbReference>
<dbReference type="GeneID" id="14903317"/>
<dbReference type="Proteomes" id="UP000008983">
    <property type="component" value="Unassembled WGS sequence"/>
</dbReference>
<dbReference type="InterPro" id="IPR050560">
    <property type="entry name" value="MYB_TF"/>
</dbReference>
<evidence type="ECO:0000256" key="1">
    <source>
        <dbReference type="ARBA" id="ARBA00022737"/>
    </source>
</evidence>
<keyword evidence="1" id="KW-0677">Repeat</keyword>
<proteinExistence type="predicted"/>
<dbReference type="InterPro" id="IPR009057">
    <property type="entry name" value="Homeodomain-like_sf"/>
</dbReference>
<protein>
    <submittedName>
        <fullName evidence="5">Myb-like DNA-binding domain protein</fullName>
    </submittedName>
</protein>
<dbReference type="InParanoid" id="G0R5J8"/>
<feature type="domain" description="HTH myb-type" evidence="4">
    <location>
        <begin position="40"/>
        <end position="90"/>
    </location>
</feature>
<feature type="domain" description="HTH myb-type" evidence="4">
    <location>
        <begin position="1"/>
        <end position="39"/>
    </location>
</feature>
<dbReference type="STRING" id="857967.G0R5J8"/>
<dbReference type="PANTHER" id="PTHR45614">
    <property type="entry name" value="MYB PROTEIN-RELATED"/>
    <property type="match status" value="1"/>
</dbReference>
<evidence type="ECO:0000313" key="5">
    <source>
        <dbReference type="EMBL" id="EGR27258.1"/>
    </source>
</evidence>
<dbReference type="GO" id="GO:0000981">
    <property type="term" value="F:DNA-binding transcription factor activity, RNA polymerase II-specific"/>
    <property type="evidence" value="ECO:0007669"/>
    <property type="project" value="TreeGrafter"/>
</dbReference>
<accession>G0R5J8</accession>
<evidence type="ECO:0000256" key="2">
    <source>
        <dbReference type="ARBA" id="ARBA00023125"/>
    </source>
</evidence>
<dbReference type="GO" id="GO:0005634">
    <property type="term" value="C:nucleus"/>
    <property type="evidence" value="ECO:0007669"/>
    <property type="project" value="TreeGrafter"/>
</dbReference>
<evidence type="ECO:0000259" key="4">
    <source>
        <dbReference type="PROSITE" id="PS51294"/>
    </source>
</evidence>
<dbReference type="CDD" id="cd00167">
    <property type="entry name" value="SANT"/>
    <property type="match status" value="2"/>
</dbReference>
<dbReference type="SMART" id="SM00717">
    <property type="entry name" value="SANT"/>
    <property type="match status" value="2"/>
</dbReference>
<evidence type="ECO:0000313" key="6">
    <source>
        <dbReference type="Proteomes" id="UP000008983"/>
    </source>
</evidence>
<dbReference type="OrthoDB" id="2143914at2759"/>
<evidence type="ECO:0000259" key="3">
    <source>
        <dbReference type="PROSITE" id="PS50090"/>
    </source>
</evidence>
<dbReference type="Pfam" id="PF13921">
    <property type="entry name" value="Myb_DNA-bind_6"/>
    <property type="match status" value="1"/>
</dbReference>
<gene>
    <name evidence="5" type="ORF">IMG5_199380</name>
</gene>
<organism evidence="5 6">
    <name type="scientific">Ichthyophthirius multifiliis</name>
    <name type="common">White spot disease agent</name>
    <name type="synonym">Ich</name>
    <dbReference type="NCBI Taxonomy" id="5932"/>
    <lineage>
        <taxon>Eukaryota</taxon>
        <taxon>Sar</taxon>
        <taxon>Alveolata</taxon>
        <taxon>Ciliophora</taxon>
        <taxon>Intramacronucleata</taxon>
        <taxon>Oligohymenophorea</taxon>
        <taxon>Hymenostomatida</taxon>
        <taxon>Ophryoglenina</taxon>
        <taxon>Ichthyophthirius</taxon>
    </lineage>
</organism>
<dbReference type="AlphaFoldDB" id="G0R5J8"/>
<dbReference type="InterPro" id="IPR017930">
    <property type="entry name" value="Myb_dom"/>
</dbReference>
<dbReference type="eggNOG" id="KOG0048">
    <property type="taxonomic scope" value="Eukaryota"/>
</dbReference>
<dbReference type="InterPro" id="IPR001005">
    <property type="entry name" value="SANT/Myb"/>
</dbReference>
<feature type="domain" description="Myb-like" evidence="3">
    <location>
        <begin position="36"/>
        <end position="86"/>
    </location>
</feature>
<feature type="domain" description="Myb-like" evidence="3">
    <location>
        <begin position="1"/>
        <end position="35"/>
    </location>
</feature>
<dbReference type="Gene3D" id="1.10.10.60">
    <property type="entry name" value="Homeodomain-like"/>
    <property type="match status" value="2"/>
</dbReference>
<keyword evidence="6" id="KW-1185">Reference proteome</keyword>
<sequence length="180" mass="22008">MKIVDQYGPQKWTFIAEHVPGRIGKQCRERWHNHLNPKINKEQWSQDEEWILYLSHRLKGNKWSEITRFLPGRTDNAIKNHWNSSMKKRVPELYQKYLFYRTHNYMEIEASLGIYRNFEEEIIQLLVNGNDNGEEFYFVQSSRRKRKNKIGNFGDLFEKIPKKINFQKILKNCFRKRERK</sequence>
<dbReference type="FunFam" id="1.10.10.60:FF:000010">
    <property type="entry name" value="Transcriptional activator Myb isoform A"/>
    <property type="match status" value="1"/>
</dbReference>
<dbReference type="PROSITE" id="PS50090">
    <property type="entry name" value="MYB_LIKE"/>
    <property type="match status" value="2"/>
</dbReference>
<dbReference type="OMA" id="HSASKDW"/>
<name>G0R5J8_ICHMU</name>
<reference evidence="5 6" key="1">
    <citation type="submission" date="2011-07" db="EMBL/GenBank/DDBJ databases">
        <authorList>
            <person name="Coyne R."/>
            <person name="Brami D."/>
            <person name="Johnson J."/>
            <person name="Hostetler J."/>
            <person name="Hannick L."/>
            <person name="Clark T."/>
            <person name="Cassidy-Hanley D."/>
            <person name="Inman J."/>
        </authorList>
    </citation>
    <scope>NUCLEOTIDE SEQUENCE [LARGE SCALE GENOMIC DNA]</scope>
    <source>
        <strain evidence="5 6">G5</strain>
    </source>
</reference>